<dbReference type="Pfam" id="PF20168">
    <property type="entry name" value="PDS5"/>
    <property type="match status" value="1"/>
</dbReference>
<dbReference type="OrthoDB" id="200660at2759"/>
<dbReference type="GO" id="GO:0000785">
    <property type="term" value="C:chromatin"/>
    <property type="evidence" value="ECO:0007669"/>
    <property type="project" value="TreeGrafter"/>
</dbReference>
<evidence type="ECO:0000256" key="3">
    <source>
        <dbReference type="ARBA" id="ARBA00022776"/>
    </source>
</evidence>
<dbReference type="GO" id="GO:0051301">
    <property type="term" value="P:cell division"/>
    <property type="evidence" value="ECO:0007669"/>
    <property type="project" value="UniProtKB-KW"/>
</dbReference>
<dbReference type="AlphaFoldDB" id="W2SVQ6"/>
<evidence type="ECO:0000256" key="6">
    <source>
        <dbReference type="SAM" id="MobiDB-lite"/>
    </source>
</evidence>
<evidence type="ECO:0000256" key="5">
    <source>
        <dbReference type="ARBA" id="ARBA00023306"/>
    </source>
</evidence>
<accession>W2SVQ6</accession>
<keyword evidence="8" id="KW-1185">Reference proteome</keyword>
<feature type="region of interest" description="Disordered" evidence="6">
    <location>
        <begin position="167"/>
        <end position="186"/>
    </location>
</feature>
<dbReference type="InterPro" id="IPR016024">
    <property type="entry name" value="ARM-type_fold"/>
</dbReference>
<dbReference type="EMBL" id="KI660420">
    <property type="protein sequence ID" value="ETN73740.1"/>
    <property type="molecule type" value="Genomic_DNA"/>
</dbReference>
<gene>
    <name evidence="7" type="ORF">NECAME_13460</name>
</gene>
<dbReference type="SUPFAM" id="SSF48371">
    <property type="entry name" value="ARM repeat"/>
    <property type="match status" value="1"/>
</dbReference>
<name>W2SVQ6_NECAM</name>
<organism evidence="7 8">
    <name type="scientific">Necator americanus</name>
    <name type="common">Human hookworm</name>
    <dbReference type="NCBI Taxonomy" id="51031"/>
    <lineage>
        <taxon>Eukaryota</taxon>
        <taxon>Metazoa</taxon>
        <taxon>Ecdysozoa</taxon>
        <taxon>Nematoda</taxon>
        <taxon>Chromadorea</taxon>
        <taxon>Rhabditida</taxon>
        <taxon>Rhabditina</taxon>
        <taxon>Rhabditomorpha</taxon>
        <taxon>Strongyloidea</taxon>
        <taxon>Ancylostomatidae</taxon>
        <taxon>Bunostominae</taxon>
        <taxon>Necator</taxon>
    </lineage>
</organism>
<dbReference type="Proteomes" id="UP000053676">
    <property type="component" value="Unassembled WGS sequence"/>
</dbReference>
<reference evidence="8" key="1">
    <citation type="journal article" date="2014" name="Nat. Genet.">
        <title>Genome of the human hookworm Necator americanus.</title>
        <authorList>
            <person name="Tang Y.T."/>
            <person name="Gao X."/>
            <person name="Rosa B.A."/>
            <person name="Abubucker S."/>
            <person name="Hallsworth-Pepin K."/>
            <person name="Martin J."/>
            <person name="Tyagi R."/>
            <person name="Heizer E."/>
            <person name="Zhang X."/>
            <person name="Bhonagiri-Palsikar V."/>
            <person name="Minx P."/>
            <person name="Warren W.C."/>
            <person name="Wang Q."/>
            <person name="Zhan B."/>
            <person name="Hotez P.J."/>
            <person name="Sternberg P.W."/>
            <person name="Dougall A."/>
            <person name="Gaze S.T."/>
            <person name="Mulvenna J."/>
            <person name="Sotillo J."/>
            <person name="Ranganathan S."/>
            <person name="Rabelo E.M."/>
            <person name="Wilson R.K."/>
            <person name="Felgner P.L."/>
            <person name="Bethony J."/>
            <person name="Hawdon J.M."/>
            <person name="Gasser R.B."/>
            <person name="Loukas A."/>
            <person name="Mitreva M."/>
        </authorList>
    </citation>
    <scope>NUCLEOTIDE SEQUENCE [LARGE SCALE GENOMIC DNA]</scope>
</reference>
<dbReference type="InterPro" id="IPR011989">
    <property type="entry name" value="ARM-like"/>
</dbReference>
<keyword evidence="2" id="KW-0132">Cell division</keyword>
<feature type="compositionally biased region" description="Acidic residues" evidence="6">
    <location>
        <begin position="177"/>
        <end position="186"/>
    </location>
</feature>
<dbReference type="InterPro" id="IPR039776">
    <property type="entry name" value="Pds5"/>
</dbReference>
<dbReference type="PANTHER" id="PTHR12663">
    <property type="entry name" value="ANDROGEN INDUCED INHIBITOR OF PROLIFERATION AS3 / PDS5-RELATED"/>
    <property type="match status" value="1"/>
</dbReference>
<evidence type="ECO:0000256" key="2">
    <source>
        <dbReference type="ARBA" id="ARBA00022618"/>
    </source>
</evidence>
<keyword evidence="3" id="KW-0498">Mitosis</keyword>
<evidence type="ECO:0000313" key="8">
    <source>
        <dbReference type="Proteomes" id="UP000053676"/>
    </source>
</evidence>
<dbReference type="GO" id="GO:0006281">
    <property type="term" value="P:DNA repair"/>
    <property type="evidence" value="ECO:0007669"/>
    <property type="project" value="TreeGrafter"/>
</dbReference>
<dbReference type="GO" id="GO:0007064">
    <property type="term" value="P:mitotic sister chromatid cohesion"/>
    <property type="evidence" value="ECO:0007669"/>
    <property type="project" value="InterPro"/>
</dbReference>
<dbReference type="PANTHER" id="PTHR12663:SF0">
    <property type="entry name" value="PRECOCIOUS DISSOCIATION OF SISTERS 5, ISOFORM A"/>
    <property type="match status" value="1"/>
</dbReference>
<protein>
    <submittedName>
        <fullName evidence="7">HEAT repeat protein</fullName>
    </submittedName>
</protein>
<dbReference type="KEGG" id="nai:NECAME_13460"/>
<sequence length="595" mass="67128">MKEDVEYPPNCSPIPCSSGNGELVKRLKVLSEALQVSDTNDESGRPDRYRTLICHLAKSCFLENDCKDVQIWLACCLADILRVFAPSVPFGDPSQLKDVLLFIVRTLKGLESPTNPLFRRYFYLLENLNVVSTLVLALELPPTDASQVIRMLLKTSMEVANSKDWKSGVRATSDDGSTTEDDDDERSESRDKIIGLLIGIISKLLRDVDQVSAEVLDVLFFYLINPQKLNSRESYNMSRQIIQESQTSLEAVIQLLLTQSLLAGSLPEECEMVGSGRKKLHDVILELHEVAPELIAPVLPQLSSSLLAKDDNQRLLATKLVGKLASNDRSRFYEEHPKLWKNYMKRTPHPMSEMCVPGIPMRYCCVTVNSEGKSHVSISTAYFGIAEEVNRVINDDVLAALSSLTRDLDDGVRLTAVLCIIETARKKLEAVNESLITACCDRMRDKKPKIRQEAITKLLHLYFKVIMGDEHTASEVAAVAVIPKKALGLYMLASMTEEKSLIERYFSSYIIPYKMEMKRRIRSMVDLFCKLDNLEMQVFTEIVSRSSSHRRILREMLQIISRQAVAELQSKIQRISSTHHDPAGVDFEAFYVSEP</sequence>
<proteinExistence type="predicted"/>
<keyword evidence="4" id="KW-0539">Nucleus</keyword>
<evidence type="ECO:0000256" key="1">
    <source>
        <dbReference type="ARBA" id="ARBA00004123"/>
    </source>
</evidence>
<evidence type="ECO:0000313" key="7">
    <source>
        <dbReference type="EMBL" id="ETN73740.1"/>
    </source>
</evidence>
<comment type="subcellular location">
    <subcellularLocation>
        <location evidence="1">Nucleus</location>
    </subcellularLocation>
</comment>
<evidence type="ECO:0000256" key="4">
    <source>
        <dbReference type="ARBA" id="ARBA00023242"/>
    </source>
</evidence>
<keyword evidence="5" id="KW-0131">Cell cycle</keyword>
<dbReference type="Gene3D" id="1.25.10.10">
    <property type="entry name" value="Leucine-rich Repeat Variant"/>
    <property type="match status" value="1"/>
</dbReference>
<dbReference type="GO" id="GO:0005634">
    <property type="term" value="C:nucleus"/>
    <property type="evidence" value="ECO:0007669"/>
    <property type="project" value="UniProtKB-SubCell"/>
</dbReference>
<dbReference type="OMA" id="INWICAS"/>
<dbReference type="STRING" id="51031.W2SVQ6"/>